<evidence type="ECO:0000256" key="1">
    <source>
        <dbReference type="SAM" id="MobiDB-lite"/>
    </source>
</evidence>
<proteinExistence type="predicted"/>
<feature type="region of interest" description="Disordered" evidence="1">
    <location>
        <begin position="203"/>
        <end position="222"/>
    </location>
</feature>
<evidence type="ECO:0000313" key="3">
    <source>
        <dbReference type="Proteomes" id="UP000824074"/>
    </source>
</evidence>
<dbReference type="Proteomes" id="UP000824074">
    <property type="component" value="Unassembled WGS sequence"/>
</dbReference>
<accession>A0A9D1LIC0</accession>
<reference evidence="2" key="1">
    <citation type="submission" date="2020-10" db="EMBL/GenBank/DDBJ databases">
        <authorList>
            <person name="Gilroy R."/>
        </authorList>
    </citation>
    <scope>NUCLEOTIDE SEQUENCE</scope>
    <source>
        <strain evidence="2">CHK193-30670</strain>
    </source>
</reference>
<dbReference type="EMBL" id="DVMT01000013">
    <property type="protein sequence ID" value="HIU39836.1"/>
    <property type="molecule type" value="Genomic_DNA"/>
</dbReference>
<dbReference type="AlphaFoldDB" id="A0A9D1LIC0"/>
<name>A0A9D1LIC0_9FIRM</name>
<feature type="compositionally biased region" description="Polar residues" evidence="1">
    <location>
        <begin position="212"/>
        <end position="222"/>
    </location>
</feature>
<sequence>MNEQLIERLKANNNHQNHKIQYDLYRDIFNIYNNESKNYVKNSVTFYYYMKNEEAMKNYIAPLKDSFTGYLNGYYYNQERLEKDFDTITNSGEDYLDTFIDLSSDDLSQRLADIAKEKAKSDSNYLGLYNKISEITKKYNKNVNIDYSFITGSLINDSSDEKKVDINSAISGMQDALNDINNVVPVEEPKLKDIQDSFDSKVKESEEKINGLESNNDYDSAQTNIDEQASKALEKINKMVDDAKIDPNLGYEASSLDEDKNKDKAVEQKTNVDLGSFGRPSINSTDDYKNASADIQSKIEALNMEQRALEKANQERIDKMVNEKASELGVSKESLEKYMDKNNVSINEIDKIVVSPTMESQIAANEAVAQLPKTSFTRLVERLFSNLKLKNSDLEIEEKGNESVLNISLDTSKAQKISSMEKKIYDKLIRSSQRRKKVNKWIVDTKNNVKNAIKNVFSKLKETDTKNKERFSNKLHEVADKIYTPTSEQPNNEYEVSVFDLLNKLNEKPVIGKEGSQVGEVENKEIEKSAKTM</sequence>
<reference evidence="2" key="2">
    <citation type="journal article" date="2021" name="PeerJ">
        <title>Extensive microbial diversity within the chicken gut microbiome revealed by metagenomics and culture.</title>
        <authorList>
            <person name="Gilroy R."/>
            <person name="Ravi A."/>
            <person name="Getino M."/>
            <person name="Pursley I."/>
            <person name="Horton D.L."/>
            <person name="Alikhan N.F."/>
            <person name="Baker D."/>
            <person name="Gharbi K."/>
            <person name="Hall N."/>
            <person name="Watson M."/>
            <person name="Adriaenssens E.M."/>
            <person name="Foster-Nyarko E."/>
            <person name="Jarju S."/>
            <person name="Secka A."/>
            <person name="Antonio M."/>
            <person name="Oren A."/>
            <person name="Chaudhuri R.R."/>
            <person name="La Ragione R."/>
            <person name="Hildebrand F."/>
            <person name="Pallen M.J."/>
        </authorList>
    </citation>
    <scope>NUCLEOTIDE SEQUENCE</scope>
    <source>
        <strain evidence="2">CHK193-30670</strain>
    </source>
</reference>
<comment type="caution">
    <text evidence="2">The sequence shown here is derived from an EMBL/GenBank/DDBJ whole genome shotgun (WGS) entry which is preliminary data.</text>
</comment>
<gene>
    <name evidence="2" type="ORF">IAB68_00850</name>
</gene>
<protein>
    <submittedName>
        <fullName evidence="2">Uncharacterized protein</fullName>
    </submittedName>
</protein>
<organism evidence="2 3">
    <name type="scientific">Candidatus Aphodocola excrementigallinarum</name>
    <dbReference type="NCBI Taxonomy" id="2840670"/>
    <lineage>
        <taxon>Bacteria</taxon>
        <taxon>Bacillati</taxon>
        <taxon>Bacillota</taxon>
        <taxon>Bacilli</taxon>
        <taxon>Candidatus Aphodocola</taxon>
    </lineage>
</organism>
<evidence type="ECO:0000313" key="2">
    <source>
        <dbReference type="EMBL" id="HIU39836.1"/>
    </source>
</evidence>